<organism evidence="1 2">
    <name type="scientific">Petrolisthes cinctipes</name>
    <name type="common">Flat porcelain crab</name>
    <dbReference type="NCBI Taxonomy" id="88211"/>
    <lineage>
        <taxon>Eukaryota</taxon>
        <taxon>Metazoa</taxon>
        <taxon>Ecdysozoa</taxon>
        <taxon>Arthropoda</taxon>
        <taxon>Crustacea</taxon>
        <taxon>Multicrustacea</taxon>
        <taxon>Malacostraca</taxon>
        <taxon>Eumalacostraca</taxon>
        <taxon>Eucarida</taxon>
        <taxon>Decapoda</taxon>
        <taxon>Pleocyemata</taxon>
        <taxon>Anomura</taxon>
        <taxon>Galatheoidea</taxon>
        <taxon>Porcellanidae</taxon>
        <taxon>Petrolisthes</taxon>
    </lineage>
</organism>
<gene>
    <name evidence="1" type="ORF">Pcinc_012375</name>
</gene>
<dbReference type="EMBL" id="JAWQEG010000998">
    <property type="protein sequence ID" value="KAK3883339.1"/>
    <property type="molecule type" value="Genomic_DNA"/>
</dbReference>
<evidence type="ECO:0000313" key="1">
    <source>
        <dbReference type="EMBL" id="KAK3883339.1"/>
    </source>
</evidence>
<sequence>MLTTEITGDAVWEAAPSKSSSEKSTSFTPANSLSDLHLIPSLSLDEIASCNYQSIVESDNLAGNLRVRLACTRGVEVSGGVAAGTDPDAAEILSPVSAILKIRHALSSLRFSQVTLSARAQLQNLLPI</sequence>
<reference evidence="1" key="1">
    <citation type="submission" date="2023-10" db="EMBL/GenBank/DDBJ databases">
        <title>Genome assemblies of two species of porcelain crab, Petrolisthes cinctipes and Petrolisthes manimaculis (Anomura: Porcellanidae).</title>
        <authorList>
            <person name="Angst P."/>
        </authorList>
    </citation>
    <scope>NUCLEOTIDE SEQUENCE</scope>
    <source>
        <strain evidence="1">PB745_01</strain>
        <tissue evidence="1">Gill</tissue>
    </source>
</reference>
<evidence type="ECO:0000313" key="2">
    <source>
        <dbReference type="Proteomes" id="UP001286313"/>
    </source>
</evidence>
<protein>
    <submittedName>
        <fullName evidence="1">Uncharacterized protein</fullName>
    </submittedName>
</protein>
<dbReference type="AlphaFoldDB" id="A0AAE1G0X4"/>
<name>A0AAE1G0X4_PETCI</name>
<proteinExistence type="predicted"/>
<accession>A0AAE1G0X4</accession>
<dbReference type="Proteomes" id="UP001286313">
    <property type="component" value="Unassembled WGS sequence"/>
</dbReference>
<keyword evidence="2" id="KW-1185">Reference proteome</keyword>
<comment type="caution">
    <text evidence="1">The sequence shown here is derived from an EMBL/GenBank/DDBJ whole genome shotgun (WGS) entry which is preliminary data.</text>
</comment>